<protein>
    <submittedName>
        <fullName evidence="2">Putative cytosolic protein</fullName>
    </submittedName>
</protein>
<sequence length="363" mass="41524">MPTSWENILKHKVLIITLITLVAITTLTCKADLSSELEKALKEAKDAEQIVLEAQAVRANAELNAIIKEIEAEAEIEAQKITEIEAVLATTITQAKQKTAEAAIIKQETAKQEIQQTQDEILKAKIQAIKIAIALNQNLRQIIINKLKSKVEDNATILNMHTDTNWHEPSNHFGMTSLPGQQRNISAFNRASKKYNQKGYETYPYLLESNQAAKDRRKIYLSFKYDRISIQKHGEIFNRLIDAGIHLTVEDILNATIDYANAYFEVALMTLRNKQNKLNSLNLARLKALQTAFEQLETEKQNFENRMKTLYNDYHNNIYNIKDGNHINITAYMSANRYKERFITTANIITSLANRFKNLLDQI</sequence>
<dbReference type="InterPro" id="IPR008421">
    <property type="entry name" value="Borrelia_lipoprotein_PFam54/60"/>
</dbReference>
<dbReference type="Gene3D" id="1.10.3160.10">
    <property type="entry name" value="Bbcrasp-1"/>
    <property type="match status" value="1"/>
</dbReference>
<accession>W5SAH6</accession>
<dbReference type="Pfam" id="PF05714">
    <property type="entry name" value="PFam54_60"/>
    <property type="match status" value="1"/>
</dbReference>
<dbReference type="HOGENOM" id="CLU_791472_0_0_12"/>
<reference evidence="2" key="1">
    <citation type="submission" date="2013-02" db="EMBL/GenBank/DDBJ databases">
        <title>Comparative genomics of Borrelia species.</title>
        <authorList>
            <person name="Schwan T.G."/>
            <person name="Raffel S.J."/>
            <person name="Porcella S.F."/>
        </authorList>
    </citation>
    <scope>NUCLEOTIDE SEQUENCE</scope>
    <source>
        <strain evidence="2">YOR</strain>
        <plasmid evidence="2">unnamed</plasmid>
    </source>
</reference>
<feature type="coiled-coil region" evidence="1">
    <location>
        <begin position="286"/>
        <end position="313"/>
    </location>
</feature>
<organism evidence="2">
    <name type="scientific">Borrelia nietonii YOR</name>
    <dbReference type="NCBI Taxonomy" id="1293576"/>
    <lineage>
        <taxon>Bacteria</taxon>
        <taxon>Pseudomonadati</taxon>
        <taxon>Spirochaetota</taxon>
        <taxon>Spirochaetia</taxon>
        <taxon>Spirochaetales</taxon>
        <taxon>Borreliaceae</taxon>
        <taxon>Borrelia</taxon>
        <taxon>Borrelia nietonii</taxon>
    </lineage>
</organism>
<dbReference type="AlphaFoldDB" id="W5SAH6"/>
<gene>
    <name evidence="2" type="ORF">BHY_0989</name>
</gene>
<feature type="coiled-coil region" evidence="1">
    <location>
        <begin position="30"/>
        <end position="127"/>
    </location>
</feature>
<evidence type="ECO:0000313" key="2">
    <source>
        <dbReference type="EMBL" id="AHH03940.1"/>
    </source>
</evidence>
<geneLocation type="plasmid" evidence="2">
    <name>unnamed</name>
</geneLocation>
<evidence type="ECO:0000256" key="1">
    <source>
        <dbReference type="SAM" id="Coils"/>
    </source>
</evidence>
<keyword evidence="2" id="KW-0614">Plasmid</keyword>
<dbReference type="EMBL" id="CP004152">
    <property type="protein sequence ID" value="AHH03940.1"/>
    <property type="molecule type" value="Genomic_DNA"/>
</dbReference>
<proteinExistence type="predicted"/>
<keyword evidence="1" id="KW-0175">Coiled coil</keyword>
<name>W5SAH6_9SPIR</name>